<dbReference type="GO" id="GO:0047372">
    <property type="term" value="F:monoacylglycerol lipase activity"/>
    <property type="evidence" value="ECO:0007669"/>
    <property type="project" value="TreeGrafter"/>
</dbReference>
<keyword evidence="3" id="KW-1185">Reference proteome</keyword>
<dbReference type="GO" id="GO:0016020">
    <property type="term" value="C:membrane"/>
    <property type="evidence" value="ECO:0007669"/>
    <property type="project" value="TreeGrafter"/>
</dbReference>
<protein>
    <submittedName>
        <fullName evidence="2">Pimeloyl-ACP methyl ester carboxylesterase</fullName>
    </submittedName>
</protein>
<reference evidence="3" key="1">
    <citation type="submission" date="2017-08" db="EMBL/GenBank/DDBJ databases">
        <authorList>
            <person name="Varghese N."/>
            <person name="Submissions S."/>
        </authorList>
    </citation>
    <scope>NUCLEOTIDE SEQUENCE [LARGE SCALE GENOMIC DNA]</scope>
    <source>
        <strain evidence="3">DSM 4725</strain>
    </source>
</reference>
<evidence type="ECO:0000259" key="1">
    <source>
        <dbReference type="Pfam" id="PF00561"/>
    </source>
</evidence>
<dbReference type="Proteomes" id="UP000219435">
    <property type="component" value="Unassembled WGS sequence"/>
</dbReference>
<gene>
    <name evidence="2" type="ORF">SAMN05660748_1528</name>
</gene>
<dbReference type="EMBL" id="OBQI01000002">
    <property type="protein sequence ID" value="SOC48818.1"/>
    <property type="molecule type" value="Genomic_DNA"/>
</dbReference>
<dbReference type="RefSeq" id="WP_097194414.1">
    <property type="nucleotide sequence ID" value="NZ_OBQI01000002.1"/>
</dbReference>
<dbReference type="InterPro" id="IPR050266">
    <property type="entry name" value="AB_hydrolase_sf"/>
</dbReference>
<dbReference type="InterPro" id="IPR000073">
    <property type="entry name" value="AB_hydrolase_1"/>
</dbReference>
<sequence>MSPPATSRVRGRDGVELAVHRWGAPGDRPPVVLQHGFAADSLRNWEQSGVVAALLADGREVVAVDARGHGASDKPHDPDRYGERAMAGDLGSVADALQLDRFDLAGYSMGGIVSLVLAGTDPRVRRLVVGGIGAGVVERGGLDTRAVRTTALASALETEDPASIPDPMAAAFRTFADSTGADRLALAAHVRAVNTEPLPLGDIAAPTLVIAGVADPLAARPQVLADAVAGARLVTVPGDHLGAVRTPEFTGALVGFLGDDGGS</sequence>
<dbReference type="AlphaFoldDB" id="A0A285V5E9"/>
<dbReference type="OrthoDB" id="9804723at2"/>
<accession>A0A285V5E9</accession>
<organism evidence="2 3">
    <name type="scientific">Blastococcus aggregatus</name>
    <dbReference type="NCBI Taxonomy" id="38502"/>
    <lineage>
        <taxon>Bacteria</taxon>
        <taxon>Bacillati</taxon>
        <taxon>Actinomycetota</taxon>
        <taxon>Actinomycetes</taxon>
        <taxon>Geodermatophilales</taxon>
        <taxon>Geodermatophilaceae</taxon>
        <taxon>Blastococcus</taxon>
    </lineage>
</organism>
<dbReference type="PANTHER" id="PTHR43798">
    <property type="entry name" value="MONOACYLGLYCEROL LIPASE"/>
    <property type="match status" value="1"/>
</dbReference>
<dbReference type="SUPFAM" id="SSF53474">
    <property type="entry name" value="alpha/beta-Hydrolases"/>
    <property type="match status" value="1"/>
</dbReference>
<name>A0A285V5E9_9ACTN</name>
<feature type="domain" description="AB hydrolase-1" evidence="1">
    <location>
        <begin position="29"/>
        <end position="128"/>
    </location>
</feature>
<dbReference type="PRINTS" id="PR00111">
    <property type="entry name" value="ABHYDROLASE"/>
</dbReference>
<dbReference type="Pfam" id="PF00561">
    <property type="entry name" value="Abhydrolase_1"/>
    <property type="match status" value="1"/>
</dbReference>
<proteinExistence type="predicted"/>
<dbReference type="GO" id="GO:0046464">
    <property type="term" value="P:acylglycerol catabolic process"/>
    <property type="evidence" value="ECO:0007669"/>
    <property type="project" value="TreeGrafter"/>
</dbReference>
<evidence type="ECO:0000313" key="2">
    <source>
        <dbReference type="EMBL" id="SOC48818.1"/>
    </source>
</evidence>
<dbReference type="Gene3D" id="3.40.50.1820">
    <property type="entry name" value="alpha/beta hydrolase"/>
    <property type="match status" value="1"/>
</dbReference>
<evidence type="ECO:0000313" key="3">
    <source>
        <dbReference type="Proteomes" id="UP000219435"/>
    </source>
</evidence>
<dbReference type="PANTHER" id="PTHR43798:SF5">
    <property type="entry name" value="MONOACYLGLYCEROL LIPASE ABHD6"/>
    <property type="match status" value="1"/>
</dbReference>
<dbReference type="InterPro" id="IPR029058">
    <property type="entry name" value="AB_hydrolase_fold"/>
</dbReference>